<feature type="chain" id="PRO_5040285737" evidence="7">
    <location>
        <begin position="27"/>
        <end position="166"/>
    </location>
</feature>
<dbReference type="FunFam" id="3.40.33.10:FF:000006">
    <property type="entry name" value="Putative pathogenesis-related protein 1"/>
    <property type="match status" value="1"/>
</dbReference>
<evidence type="ECO:0000256" key="3">
    <source>
        <dbReference type="ARBA" id="ARBA00022729"/>
    </source>
</evidence>
<evidence type="ECO:0000256" key="5">
    <source>
        <dbReference type="ARBA" id="ARBA00023157"/>
    </source>
</evidence>
<dbReference type="SMART" id="SM00198">
    <property type="entry name" value="SCP"/>
    <property type="match status" value="1"/>
</dbReference>
<dbReference type="InterPro" id="IPR001283">
    <property type="entry name" value="CRISP-related"/>
</dbReference>
<dbReference type="InterPro" id="IPR014044">
    <property type="entry name" value="CAP_dom"/>
</dbReference>
<proteinExistence type="inferred from homology"/>
<evidence type="ECO:0000313" key="10">
    <source>
        <dbReference type="RefSeq" id="XP_021852273.1"/>
    </source>
</evidence>
<organism evidence="9 10">
    <name type="scientific">Spinacia oleracea</name>
    <name type="common">Spinach</name>
    <dbReference type="NCBI Taxonomy" id="3562"/>
    <lineage>
        <taxon>Eukaryota</taxon>
        <taxon>Viridiplantae</taxon>
        <taxon>Streptophyta</taxon>
        <taxon>Embryophyta</taxon>
        <taxon>Tracheophyta</taxon>
        <taxon>Spermatophyta</taxon>
        <taxon>Magnoliopsida</taxon>
        <taxon>eudicotyledons</taxon>
        <taxon>Gunneridae</taxon>
        <taxon>Pentapetalae</taxon>
        <taxon>Caryophyllales</taxon>
        <taxon>Chenopodiaceae</taxon>
        <taxon>Chenopodioideae</taxon>
        <taxon>Anserineae</taxon>
        <taxon>Spinacia</taxon>
    </lineage>
</organism>
<feature type="signal peptide" evidence="7">
    <location>
        <begin position="1"/>
        <end position="26"/>
    </location>
</feature>
<dbReference type="RefSeq" id="XP_021852273.1">
    <property type="nucleotide sequence ID" value="XM_021996581.2"/>
</dbReference>
<evidence type="ECO:0000313" key="9">
    <source>
        <dbReference type="Proteomes" id="UP000813463"/>
    </source>
</evidence>
<dbReference type="InterPro" id="IPR002413">
    <property type="entry name" value="V5_allergen-like"/>
</dbReference>
<protein>
    <submittedName>
        <fullName evidence="10">Pathogenesis-related protein 1A-like</fullName>
    </submittedName>
</protein>
<dbReference type="Pfam" id="PF00188">
    <property type="entry name" value="CAP"/>
    <property type="match status" value="1"/>
</dbReference>
<gene>
    <name evidence="10" type="primary">LOC110791823</name>
</gene>
<evidence type="ECO:0000256" key="7">
    <source>
        <dbReference type="SAM" id="SignalP"/>
    </source>
</evidence>
<dbReference type="InterPro" id="IPR035940">
    <property type="entry name" value="CAP_sf"/>
</dbReference>
<evidence type="ECO:0000259" key="8">
    <source>
        <dbReference type="SMART" id="SM00198"/>
    </source>
</evidence>
<sequence>MKSSLPNIAFALVLLIITLFLVHCQAQNSPKDYVAAHNAARAAVGVGPLAWSTTVAAYAQQYANQRVDCQLVHSSDSTYGENIAEGYGSYGAALSGVEAVKLWISEKSSYDHRSNSCINGECLHYTQVVWRESVRLGCARVVCQNGGAFVTCNYDPPGNYIGELPY</sequence>
<accession>A0A9R0INR9</accession>
<keyword evidence="3 7" id="KW-0732">Signal</keyword>
<keyword evidence="4" id="KW-0611">Plant defense</keyword>
<evidence type="ECO:0000256" key="4">
    <source>
        <dbReference type="ARBA" id="ARBA00022821"/>
    </source>
</evidence>
<reference evidence="10" key="2">
    <citation type="submission" date="2025-08" db="UniProtKB">
        <authorList>
            <consortium name="RefSeq"/>
        </authorList>
    </citation>
    <scope>IDENTIFICATION</scope>
    <source>
        <tissue evidence="10">Leaf</tissue>
    </source>
</reference>
<comment type="function">
    <text evidence="1">Probably involved in the defense reaction of plants against pathogens.</text>
</comment>
<evidence type="ECO:0000256" key="1">
    <source>
        <dbReference type="ARBA" id="ARBA00003143"/>
    </source>
</evidence>
<evidence type="ECO:0000256" key="6">
    <source>
        <dbReference type="ARBA" id="ARBA00023265"/>
    </source>
</evidence>
<feature type="domain" description="SCP" evidence="8">
    <location>
        <begin position="28"/>
        <end position="162"/>
    </location>
</feature>
<name>A0A9R0INR9_SPIOL</name>
<evidence type="ECO:0000256" key="2">
    <source>
        <dbReference type="ARBA" id="ARBA00009923"/>
    </source>
</evidence>
<dbReference type="GeneID" id="110791823"/>
<dbReference type="GO" id="GO:0098542">
    <property type="term" value="P:defense response to other organism"/>
    <property type="evidence" value="ECO:0007669"/>
    <property type="project" value="UniProtKB-ARBA"/>
</dbReference>
<dbReference type="Gene3D" id="3.40.33.10">
    <property type="entry name" value="CAP"/>
    <property type="match status" value="1"/>
</dbReference>
<dbReference type="OrthoDB" id="337038at2759"/>
<dbReference type="PANTHER" id="PTHR10334">
    <property type="entry name" value="CYSTEINE-RICH SECRETORY PROTEIN-RELATED"/>
    <property type="match status" value="1"/>
</dbReference>
<reference evidence="9" key="1">
    <citation type="journal article" date="2021" name="Nat. Commun.">
        <title>Genomic analyses provide insights into spinach domestication and the genetic basis of agronomic traits.</title>
        <authorList>
            <person name="Cai X."/>
            <person name="Sun X."/>
            <person name="Xu C."/>
            <person name="Sun H."/>
            <person name="Wang X."/>
            <person name="Ge C."/>
            <person name="Zhang Z."/>
            <person name="Wang Q."/>
            <person name="Fei Z."/>
            <person name="Jiao C."/>
            <person name="Wang Q."/>
        </authorList>
    </citation>
    <scope>NUCLEOTIDE SEQUENCE [LARGE SCALE GENOMIC DNA]</scope>
    <source>
        <strain evidence="9">cv. Varoflay</strain>
    </source>
</reference>
<dbReference type="PRINTS" id="PR00837">
    <property type="entry name" value="V5TPXLIKE"/>
</dbReference>
<keyword evidence="5" id="KW-1015">Disulfide bond</keyword>
<dbReference type="GO" id="GO:0005615">
    <property type="term" value="C:extracellular space"/>
    <property type="evidence" value="ECO:0000318"/>
    <property type="project" value="GO_Central"/>
</dbReference>
<dbReference type="Proteomes" id="UP000813463">
    <property type="component" value="Chromosome 3"/>
</dbReference>
<dbReference type="KEGG" id="soe:110791823"/>
<comment type="similarity">
    <text evidence="2">Belongs to the CRISP family.</text>
</comment>
<keyword evidence="9" id="KW-1185">Reference proteome</keyword>
<dbReference type="PROSITE" id="PS01010">
    <property type="entry name" value="CRISP_2"/>
    <property type="match status" value="1"/>
</dbReference>
<dbReference type="InterPro" id="IPR018244">
    <property type="entry name" value="Allrgn_V5/Tpx1_CS"/>
</dbReference>
<dbReference type="CDD" id="cd05381">
    <property type="entry name" value="CAP_PR-1"/>
    <property type="match status" value="1"/>
</dbReference>
<dbReference type="AlphaFoldDB" id="A0A9R0INR9"/>
<dbReference type="SUPFAM" id="SSF55797">
    <property type="entry name" value="PR-1-like"/>
    <property type="match status" value="1"/>
</dbReference>
<keyword evidence="6" id="KW-0568">Pathogenesis-related protein</keyword>
<dbReference type="PRINTS" id="PR00838">
    <property type="entry name" value="V5ALLERGEN"/>
</dbReference>